<proteinExistence type="predicted"/>
<dbReference type="EMBL" id="DOEK01000029">
    <property type="protein sequence ID" value="HBP30497.1"/>
    <property type="molecule type" value="Genomic_DNA"/>
</dbReference>
<evidence type="ECO:0000313" key="2">
    <source>
        <dbReference type="Proteomes" id="UP000264036"/>
    </source>
</evidence>
<accession>A0A356LHR1</accession>
<dbReference type="AlphaFoldDB" id="A0A356LHR1"/>
<sequence>MKKGLDLALDFPVDKTLARNLHELSIVWSQYRPVLFKKPIKIESEVIDTDSSFQQERTGNLIAFSGGIDSTYAFAVNQFGDTAHPYEIEHAIMIDGFGYDLNKKQMFDKQKVRNADYLGQFGIKLSTVRTNWSKVLHWYQLFHTVGIAAVMNLYSQSYRGGIIGLDFTYAEEFPLGPWGNTSLIDRLLCSKDFSIHPMGANKSRTEKLIFLAQNNSVSHLAVCNFMGMLGRNCSHCEKCVRTMLGFISQNREVPKEIFSREVTIESITGIDVKKATQYIFFKSLMENWTNPDTTFLVHIEDKVKGYEFQNGLVSKSI</sequence>
<evidence type="ECO:0008006" key="3">
    <source>
        <dbReference type="Google" id="ProtNLM"/>
    </source>
</evidence>
<protein>
    <recommendedName>
        <fullName evidence="3">ExsB family protein</fullName>
    </recommendedName>
</protein>
<name>A0A356LHR1_9BURK</name>
<dbReference type="Proteomes" id="UP000264036">
    <property type="component" value="Unassembled WGS sequence"/>
</dbReference>
<comment type="caution">
    <text evidence="1">The sequence shown here is derived from an EMBL/GenBank/DDBJ whole genome shotgun (WGS) entry which is preliminary data.</text>
</comment>
<organism evidence="1 2">
    <name type="scientific">Advenella kashmirensis</name>
    <dbReference type="NCBI Taxonomy" id="310575"/>
    <lineage>
        <taxon>Bacteria</taxon>
        <taxon>Pseudomonadati</taxon>
        <taxon>Pseudomonadota</taxon>
        <taxon>Betaproteobacteria</taxon>
        <taxon>Burkholderiales</taxon>
        <taxon>Alcaligenaceae</taxon>
    </lineage>
</organism>
<gene>
    <name evidence="1" type="ORF">DD666_13905</name>
</gene>
<evidence type="ECO:0000313" key="1">
    <source>
        <dbReference type="EMBL" id="HBP30497.1"/>
    </source>
</evidence>
<reference evidence="1 2" key="1">
    <citation type="journal article" date="2018" name="Nat. Biotechnol.">
        <title>A standardized bacterial taxonomy based on genome phylogeny substantially revises the tree of life.</title>
        <authorList>
            <person name="Parks D.H."/>
            <person name="Chuvochina M."/>
            <person name="Waite D.W."/>
            <person name="Rinke C."/>
            <person name="Skarshewski A."/>
            <person name="Chaumeil P.A."/>
            <person name="Hugenholtz P."/>
        </authorList>
    </citation>
    <scope>NUCLEOTIDE SEQUENCE [LARGE SCALE GENOMIC DNA]</scope>
    <source>
        <strain evidence="1">UBA10707</strain>
    </source>
</reference>